<protein>
    <submittedName>
        <fullName evidence="2">Uncharacterized protein</fullName>
    </submittedName>
</protein>
<proteinExistence type="predicted"/>
<evidence type="ECO:0000313" key="3">
    <source>
        <dbReference type="Proteomes" id="UP000499080"/>
    </source>
</evidence>
<dbReference type="EMBL" id="BGPR01013572">
    <property type="protein sequence ID" value="GBN61230.1"/>
    <property type="molecule type" value="Genomic_DNA"/>
</dbReference>
<gene>
    <name evidence="2" type="ORF">AVEN_12112_1</name>
</gene>
<name>A0A4Y2QE86_ARAVE</name>
<sequence>MGRAWWRPVEPTISKTTSILTGMTPDATSEDAQPEGIDPRGTSCGNNRVLLVIILCPGACRVSSELWPQKVRRPPPRNPFYAPAGRVIHSLVSSAPKRPRLLPGNREASPGQVRKLVGSGNLKNGVPANVSSLPSDRCFKSLDKNRNSPRLASKRDVHLTETKTKPGDIWKALYASTSCQETIVW</sequence>
<comment type="caution">
    <text evidence="2">The sequence shown here is derived from an EMBL/GenBank/DDBJ whole genome shotgun (WGS) entry which is preliminary data.</text>
</comment>
<dbReference type="Proteomes" id="UP000499080">
    <property type="component" value="Unassembled WGS sequence"/>
</dbReference>
<feature type="region of interest" description="Disordered" evidence="1">
    <location>
        <begin position="19"/>
        <end position="41"/>
    </location>
</feature>
<keyword evidence="3" id="KW-1185">Reference proteome</keyword>
<accession>A0A4Y2QE86</accession>
<organism evidence="2 3">
    <name type="scientific">Araneus ventricosus</name>
    <name type="common">Orbweaver spider</name>
    <name type="synonym">Epeira ventricosa</name>
    <dbReference type="NCBI Taxonomy" id="182803"/>
    <lineage>
        <taxon>Eukaryota</taxon>
        <taxon>Metazoa</taxon>
        <taxon>Ecdysozoa</taxon>
        <taxon>Arthropoda</taxon>
        <taxon>Chelicerata</taxon>
        <taxon>Arachnida</taxon>
        <taxon>Araneae</taxon>
        <taxon>Araneomorphae</taxon>
        <taxon>Entelegynae</taxon>
        <taxon>Araneoidea</taxon>
        <taxon>Araneidae</taxon>
        <taxon>Araneus</taxon>
    </lineage>
</organism>
<evidence type="ECO:0000256" key="1">
    <source>
        <dbReference type="SAM" id="MobiDB-lite"/>
    </source>
</evidence>
<evidence type="ECO:0000313" key="2">
    <source>
        <dbReference type="EMBL" id="GBN61230.1"/>
    </source>
</evidence>
<dbReference type="AlphaFoldDB" id="A0A4Y2QE86"/>
<reference evidence="2 3" key="1">
    <citation type="journal article" date="2019" name="Sci. Rep.">
        <title>Orb-weaving spider Araneus ventricosus genome elucidates the spidroin gene catalogue.</title>
        <authorList>
            <person name="Kono N."/>
            <person name="Nakamura H."/>
            <person name="Ohtoshi R."/>
            <person name="Moran D.A.P."/>
            <person name="Shinohara A."/>
            <person name="Yoshida Y."/>
            <person name="Fujiwara M."/>
            <person name="Mori M."/>
            <person name="Tomita M."/>
            <person name="Arakawa K."/>
        </authorList>
    </citation>
    <scope>NUCLEOTIDE SEQUENCE [LARGE SCALE GENOMIC DNA]</scope>
</reference>